<dbReference type="Proteomes" id="UP000199163">
    <property type="component" value="Unassembled WGS sequence"/>
</dbReference>
<reference evidence="1 2" key="1">
    <citation type="submission" date="2016-10" db="EMBL/GenBank/DDBJ databases">
        <authorList>
            <person name="de Groot N.N."/>
        </authorList>
    </citation>
    <scope>NUCLEOTIDE SEQUENCE [LARGE SCALE GENOMIC DNA]</scope>
    <source>
        <strain evidence="1 2">DSM 21632</strain>
    </source>
</reference>
<name>A0A1G7Y6Y8_9BACI</name>
<evidence type="ECO:0000313" key="2">
    <source>
        <dbReference type="Proteomes" id="UP000199163"/>
    </source>
</evidence>
<proteinExistence type="predicted"/>
<protein>
    <submittedName>
        <fullName evidence="1">Uncharacterized protein</fullName>
    </submittedName>
</protein>
<evidence type="ECO:0000313" key="1">
    <source>
        <dbReference type="EMBL" id="SDG92046.1"/>
    </source>
</evidence>
<dbReference type="AlphaFoldDB" id="A0A1G7Y6Y8"/>
<dbReference type="EMBL" id="FNDK01000001">
    <property type="protein sequence ID" value="SDG92046.1"/>
    <property type="molecule type" value="Genomic_DNA"/>
</dbReference>
<dbReference type="OrthoDB" id="2703450at2"/>
<accession>A0A1G7Y6Y8</accession>
<dbReference type="RefSeq" id="WP_091270141.1">
    <property type="nucleotide sequence ID" value="NZ_FNDK01000001.1"/>
</dbReference>
<gene>
    <name evidence="1" type="ORF">SAMN05192534_10112</name>
</gene>
<keyword evidence="2" id="KW-1185">Reference proteome</keyword>
<sequence>MFNWLPYKDQKISERKLTKVMRRLKIEHYNFNWDRNSCYIEFRYHGHSYKMGHSVERAKKKGIILRNGLDCLSELVDTLENLCEIVDRGTYKLETWISSMQESNSLTEDMPAYEEEFHIRYKSVGKQKQSEFNENADFIPAPSHTPPLQNFENNRMVQYPERK</sequence>
<organism evidence="1 2">
    <name type="scientific">Alteribacillus persepolensis</name>
    <dbReference type="NCBI Taxonomy" id="568899"/>
    <lineage>
        <taxon>Bacteria</taxon>
        <taxon>Bacillati</taxon>
        <taxon>Bacillota</taxon>
        <taxon>Bacilli</taxon>
        <taxon>Bacillales</taxon>
        <taxon>Bacillaceae</taxon>
        <taxon>Alteribacillus</taxon>
    </lineage>
</organism>